<name>A0ABT1R1G2_9HYPH</name>
<dbReference type="RefSeq" id="WP_256115109.1">
    <property type="nucleotide sequence ID" value="NZ_WHSB02000001.1"/>
</dbReference>
<proteinExistence type="predicted"/>
<evidence type="ECO:0000259" key="2">
    <source>
        <dbReference type="Pfam" id="PF07331"/>
    </source>
</evidence>
<dbReference type="Pfam" id="PF07331">
    <property type="entry name" value="TctB"/>
    <property type="match status" value="1"/>
</dbReference>
<gene>
    <name evidence="3" type="ORF">GB927_003150</name>
</gene>
<keyword evidence="1" id="KW-0812">Transmembrane</keyword>
<feature type="domain" description="DUF1468" evidence="2">
    <location>
        <begin position="18"/>
        <end position="145"/>
    </location>
</feature>
<keyword evidence="4" id="KW-1185">Reference proteome</keyword>
<evidence type="ECO:0000256" key="1">
    <source>
        <dbReference type="SAM" id="Phobius"/>
    </source>
</evidence>
<feature type="transmembrane region" description="Helical" evidence="1">
    <location>
        <begin position="42"/>
        <end position="59"/>
    </location>
</feature>
<keyword evidence="1" id="KW-1133">Transmembrane helix</keyword>
<feature type="transmembrane region" description="Helical" evidence="1">
    <location>
        <begin position="121"/>
        <end position="140"/>
    </location>
</feature>
<protein>
    <submittedName>
        <fullName evidence="3">Tripartite tricarboxylate transporter TctB family protein</fullName>
    </submittedName>
</protein>
<organism evidence="3 4">
    <name type="scientific">Shinella lacus</name>
    <dbReference type="NCBI Taxonomy" id="2654216"/>
    <lineage>
        <taxon>Bacteria</taxon>
        <taxon>Pseudomonadati</taxon>
        <taxon>Pseudomonadota</taxon>
        <taxon>Alphaproteobacteria</taxon>
        <taxon>Hyphomicrobiales</taxon>
        <taxon>Rhizobiaceae</taxon>
        <taxon>Shinella</taxon>
    </lineage>
</organism>
<comment type="caution">
    <text evidence="3">The sequence shown here is derived from an EMBL/GenBank/DDBJ whole genome shotgun (WGS) entry which is preliminary data.</text>
</comment>
<sequence length="151" mass="16388">MKQKRGNVDVESGVFFTVTGLVTMLLSIHYSFGSAARMGPGFFPIILSAMLTVLGLAILVSGLRDRNPVAPAPFDVKSVVIICTAVVLFGLLLMRAGLLITVPLTVFVASFAQHEMKWKQTLVIALALTAFTWLVFIAGLDLRIPLLPRFV</sequence>
<dbReference type="InterPro" id="IPR009936">
    <property type="entry name" value="DUF1468"/>
</dbReference>
<reference evidence="3" key="1">
    <citation type="submission" date="2021-07" db="EMBL/GenBank/DDBJ databases">
        <title>Shinella sp. nov., a novel member of the genus Shinella from water.</title>
        <authorList>
            <person name="Deng Y."/>
        </authorList>
    </citation>
    <scope>NUCLEOTIDE SEQUENCE</scope>
    <source>
        <strain evidence="3">CPCC 100929</strain>
    </source>
</reference>
<feature type="transmembrane region" description="Helical" evidence="1">
    <location>
        <begin position="79"/>
        <end position="109"/>
    </location>
</feature>
<keyword evidence="1" id="KW-0472">Membrane</keyword>
<feature type="transmembrane region" description="Helical" evidence="1">
    <location>
        <begin position="12"/>
        <end position="30"/>
    </location>
</feature>
<evidence type="ECO:0000313" key="4">
    <source>
        <dbReference type="Proteomes" id="UP000996601"/>
    </source>
</evidence>
<dbReference type="Proteomes" id="UP000996601">
    <property type="component" value="Unassembled WGS sequence"/>
</dbReference>
<evidence type="ECO:0000313" key="3">
    <source>
        <dbReference type="EMBL" id="MCQ4629019.1"/>
    </source>
</evidence>
<accession>A0ABT1R1G2</accession>
<dbReference type="EMBL" id="WHSB02000001">
    <property type="protein sequence ID" value="MCQ4629019.1"/>
    <property type="molecule type" value="Genomic_DNA"/>
</dbReference>